<dbReference type="CDD" id="cd07302">
    <property type="entry name" value="CHD"/>
    <property type="match status" value="1"/>
</dbReference>
<dbReference type="Gene3D" id="6.10.250.780">
    <property type="match status" value="1"/>
</dbReference>
<comment type="caution">
    <text evidence="12">The sequence shown here is derived from an EMBL/GenBank/DDBJ whole genome shotgun (WGS) entry which is preliminary data.</text>
</comment>
<dbReference type="PROSITE" id="PS00452">
    <property type="entry name" value="GUANYLATE_CYCLASE_1"/>
    <property type="match status" value="1"/>
</dbReference>
<comment type="similarity">
    <text evidence="7">Belongs to the adenylyl cyclase class-4/guanylyl cyclase family.</text>
</comment>
<dbReference type="PANTHER" id="PTHR11920">
    <property type="entry name" value="GUANYLYL CYCLASE"/>
    <property type="match status" value="1"/>
</dbReference>
<dbReference type="Proteomes" id="UP000293162">
    <property type="component" value="Unassembled WGS sequence"/>
</dbReference>
<protein>
    <submittedName>
        <fullName evidence="12">Adenylate/guanylate cyclase domain-containing protein</fullName>
    </submittedName>
</protein>
<keyword evidence="10" id="KW-0732">Signal</keyword>
<dbReference type="GO" id="GO:0009190">
    <property type="term" value="P:cyclic nucleotide biosynthetic process"/>
    <property type="evidence" value="ECO:0007669"/>
    <property type="project" value="InterPro"/>
</dbReference>
<feature type="coiled-coil region" evidence="8">
    <location>
        <begin position="44"/>
        <end position="78"/>
    </location>
</feature>
<keyword evidence="5 9" id="KW-0472">Membrane</keyword>
<dbReference type="Pfam" id="PF00211">
    <property type="entry name" value="Guanylate_cyc"/>
    <property type="match status" value="1"/>
</dbReference>
<evidence type="ECO:0000256" key="9">
    <source>
        <dbReference type="SAM" id="Phobius"/>
    </source>
</evidence>
<evidence type="ECO:0000256" key="2">
    <source>
        <dbReference type="ARBA" id="ARBA00022692"/>
    </source>
</evidence>
<proteinExistence type="inferred from homology"/>
<evidence type="ECO:0000256" key="1">
    <source>
        <dbReference type="ARBA" id="ARBA00004370"/>
    </source>
</evidence>
<dbReference type="GO" id="GO:0004016">
    <property type="term" value="F:adenylate cyclase activity"/>
    <property type="evidence" value="ECO:0007669"/>
    <property type="project" value="UniProtKB-ARBA"/>
</dbReference>
<name>A0A4Q5LY16_9BACT</name>
<dbReference type="AlphaFoldDB" id="A0A4Q5LY16"/>
<dbReference type="PROSITE" id="PS50125">
    <property type="entry name" value="GUANYLATE_CYCLASE_2"/>
    <property type="match status" value="1"/>
</dbReference>
<organism evidence="12 13">
    <name type="scientific">Emticicia agri</name>
    <dbReference type="NCBI Taxonomy" id="2492393"/>
    <lineage>
        <taxon>Bacteria</taxon>
        <taxon>Pseudomonadati</taxon>
        <taxon>Bacteroidota</taxon>
        <taxon>Cytophagia</taxon>
        <taxon>Cytophagales</taxon>
        <taxon>Leadbetterellaceae</taxon>
        <taxon>Emticicia</taxon>
    </lineage>
</organism>
<dbReference type="Gene3D" id="3.30.70.1230">
    <property type="entry name" value="Nucleotide cyclase"/>
    <property type="match status" value="1"/>
</dbReference>
<keyword evidence="2 9" id="KW-0812">Transmembrane</keyword>
<feature type="chain" id="PRO_5020658302" evidence="10">
    <location>
        <begin position="21"/>
        <end position="392"/>
    </location>
</feature>
<feature type="domain" description="Guanylate cyclase" evidence="11">
    <location>
        <begin position="211"/>
        <end position="342"/>
    </location>
</feature>
<feature type="transmembrane region" description="Helical" evidence="9">
    <location>
        <begin position="144"/>
        <end position="163"/>
    </location>
</feature>
<evidence type="ECO:0000256" key="8">
    <source>
        <dbReference type="SAM" id="Coils"/>
    </source>
</evidence>
<keyword evidence="4 9" id="KW-1133">Transmembrane helix</keyword>
<evidence type="ECO:0000313" key="13">
    <source>
        <dbReference type="Proteomes" id="UP000293162"/>
    </source>
</evidence>
<dbReference type="EMBL" id="SEWF01000023">
    <property type="protein sequence ID" value="RYU94662.1"/>
    <property type="molecule type" value="Genomic_DNA"/>
</dbReference>
<dbReference type="GO" id="GO:0016020">
    <property type="term" value="C:membrane"/>
    <property type="evidence" value="ECO:0007669"/>
    <property type="project" value="UniProtKB-SubCell"/>
</dbReference>
<dbReference type="OrthoDB" id="9806704at2"/>
<evidence type="ECO:0000256" key="7">
    <source>
        <dbReference type="RuleBase" id="RU000405"/>
    </source>
</evidence>
<reference evidence="12 13" key="1">
    <citation type="submission" date="2019-02" db="EMBL/GenBank/DDBJ databases">
        <title>Bacterial novel species Emticicia sp. 17J42-9 isolated from soil.</title>
        <authorList>
            <person name="Jung H.-Y."/>
        </authorList>
    </citation>
    <scope>NUCLEOTIDE SEQUENCE [LARGE SCALE GENOMIC DNA]</scope>
    <source>
        <strain evidence="12 13">17J42-9</strain>
    </source>
</reference>
<keyword evidence="8" id="KW-0175">Coiled coil</keyword>
<evidence type="ECO:0000256" key="10">
    <source>
        <dbReference type="SAM" id="SignalP"/>
    </source>
</evidence>
<dbReference type="SUPFAM" id="SSF55073">
    <property type="entry name" value="Nucleotide cyclase"/>
    <property type="match status" value="1"/>
</dbReference>
<dbReference type="InterPro" id="IPR050401">
    <property type="entry name" value="Cyclic_nucleotide_synthase"/>
</dbReference>
<dbReference type="GO" id="GO:0000166">
    <property type="term" value="F:nucleotide binding"/>
    <property type="evidence" value="ECO:0007669"/>
    <property type="project" value="UniProtKB-KW"/>
</dbReference>
<keyword evidence="3" id="KW-0547">Nucleotide-binding</keyword>
<dbReference type="InterPro" id="IPR018297">
    <property type="entry name" value="A/G_cyclase_CS"/>
</dbReference>
<sequence>MSKFFVILFLSATLFHGAVAQSNKTDSTQKKGWRLFGNKKARELEAIAKEKGRIENEKKQLEKQNEDLYSQQRSLDSQLVITNKNLKLMNEAQIKAEFMLLQQRQLLDSITYSKLIDSLKISDQQKALEQKEAEVKLKRSQTNLLIMAVFAMLCLAVIFYRSMVNVKKYSKIIDAEKNKAENLLLNILPKEIAEELKKNGFSEAKYYPKVSVLFSDFVGFTFLAEKLTPQELVAELDYCFKRFDRIMEHNKIEKIKTIGDAYMAAGGVPVSDDEAHVRVVRAALEMQEFVEARKQQRKKENLPYFEARVGIHTGELVAGIVGEKKFAFDLWGDTVNIASRVESVSLPGKVNISEDTYQLIKDRFVCADRGKKDIKNRGEKGMYFVESEIMDT</sequence>
<keyword evidence="13" id="KW-1185">Reference proteome</keyword>
<accession>A0A4Q5LY16</accession>
<dbReference type="SMART" id="SM00044">
    <property type="entry name" value="CYCc"/>
    <property type="match status" value="1"/>
</dbReference>
<feature type="signal peptide" evidence="10">
    <location>
        <begin position="1"/>
        <end position="20"/>
    </location>
</feature>
<evidence type="ECO:0000256" key="4">
    <source>
        <dbReference type="ARBA" id="ARBA00022989"/>
    </source>
</evidence>
<dbReference type="InterPro" id="IPR001054">
    <property type="entry name" value="A/G_cyclase"/>
</dbReference>
<evidence type="ECO:0000256" key="6">
    <source>
        <dbReference type="ARBA" id="ARBA00023239"/>
    </source>
</evidence>
<dbReference type="GO" id="GO:0035556">
    <property type="term" value="P:intracellular signal transduction"/>
    <property type="evidence" value="ECO:0007669"/>
    <property type="project" value="InterPro"/>
</dbReference>
<dbReference type="RefSeq" id="WP_130022267.1">
    <property type="nucleotide sequence ID" value="NZ_SEWF01000023.1"/>
</dbReference>
<evidence type="ECO:0000313" key="12">
    <source>
        <dbReference type="EMBL" id="RYU94662.1"/>
    </source>
</evidence>
<evidence type="ECO:0000259" key="11">
    <source>
        <dbReference type="PROSITE" id="PS50125"/>
    </source>
</evidence>
<evidence type="ECO:0000256" key="5">
    <source>
        <dbReference type="ARBA" id="ARBA00023136"/>
    </source>
</evidence>
<comment type="subcellular location">
    <subcellularLocation>
        <location evidence="1">Membrane</location>
    </subcellularLocation>
</comment>
<gene>
    <name evidence="12" type="ORF">EWM59_16150</name>
</gene>
<evidence type="ECO:0000256" key="3">
    <source>
        <dbReference type="ARBA" id="ARBA00022741"/>
    </source>
</evidence>
<keyword evidence="6 7" id="KW-0456">Lyase</keyword>
<dbReference type="InterPro" id="IPR029787">
    <property type="entry name" value="Nucleotide_cyclase"/>
</dbReference>
<dbReference type="PANTHER" id="PTHR11920:SF335">
    <property type="entry name" value="GUANYLATE CYCLASE"/>
    <property type="match status" value="1"/>
</dbReference>